<sequence>MNAPASQFLEELKVLRKGYALGATDLVHQVGPALRDLCGATADDGSDQLRAKLTATLRDLVDQLPDRVRPMMVMAFSVNRNSGRQTGRFLARVAAFAQAEGITERTVTRHIDAAMKPLAELAARWKPGRPGGASWRITRLQVFLNFDLTVPEVLEIRQIEALHNDVTELDLEMTLTPLEGWQSSSPLEHMGVDLFYGGKLSGSAQKGVNRVAFLLRLPRPLQCGDKHEYAIRISLPAERALQPLYMCTPRHRCEWFDLHVRFPEGGRPAALWRVAGLSPLQLDDPHGRQPVAVDRFGDVRATFTDLEAHLSYGLGWAH</sequence>
<accession>A0A1B2HUB7</accession>
<gene>
    <name evidence="1" type="ORF">BBK82_40380</name>
</gene>
<organism evidence="1 2">
    <name type="scientific">Lentzea guizhouensis</name>
    <dbReference type="NCBI Taxonomy" id="1586287"/>
    <lineage>
        <taxon>Bacteria</taxon>
        <taxon>Bacillati</taxon>
        <taxon>Actinomycetota</taxon>
        <taxon>Actinomycetes</taxon>
        <taxon>Pseudonocardiales</taxon>
        <taxon>Pseudonocardiaceae</taxon>
        <taxon>Lentzea</taxon>
    </lineage>
</organism>
<keyword evidence="2" id="KW-1185">Reference proteome</keyword>
<proteinExistence type="predicted"/>
<dbReference type="OrthoDB" id="3805675at2"/>
<evidence type="ECO:0000313" key="2">
    <source>
        <dbReference type="Proteomes" id="UP000093053"/>
    </source>
</evidence>
<dbReference type="RefSeq" id="WP_065919633.1">
    <property type="nucleotide sequence ID" value="NZ_CP016793.1"/>
</dbReference>
<dbReference type="AlphaFoldDB" id="A0A1B2HUB7"/>
<dbReference type="KEGG" id="led:BBK82_40380"/>
<dbReference type="Proteomes" id="UP000093053">
    <property type="component" value="Chromosome"/>
</dbReference>
<evidence type="ECO:0000313" key="1">
    <source>
        <dbReference type="EMBL" id="ANZ41297.1"/>
    </source>
</evidence>
<protein>
    <submittedName>
        <fullName evidence="1">Uncharacterized protein</fullName>
    </submittedName>
</protein>
<reference evidence="1 2" key="1">
    <citation type="submission" date="2016-07" db="EMBL/GenBank/DDBJ databases">
        <title>Complete genome sequence of the Lentzea guizhouensis DHS C013.</title>
        <authorList>
            <person name="Cao C."/>
        </authorList>
    </citation>
    <scope>NUCLEOTIDE SEQUENCE [LARGE SCALE GENOMIC DNA]</scope>
    <source>
        <strain evidence="1 2">DHS C013</strain>
    </source>
</reference>
<dbReference type="EMBL" id="CP016793">
    <property type="protein sequence ID" value="ANZ41297.1"/>
    <property type="molecule type" value="Genomic_DNA"/>
</dbReference>
<name>A0A1B2HUB7_9PSEU</name>